<dbReference type="SUPFAM" id="SSF57850">
    <property type="entry name" value="RING/U-box"/>
    <property type="match status" value="1"/>
</dbReference>
<sequence>MVVTKVFHSYNADAQPETISDPTFESSTSALLYSTVKELKIGKATLECVKICLNEFQHCDKIRLLLKCDHIFHTGCIDLRNLNCPICRSKQTHKGSCFRDFNPYNRVTTTA</sequence>
<dbReference type="Gene3D" id="3.30.40.10">
    <property type="entry name" value="Zinc/RING finger domain, C3HC4 (zinc finger)"/>
    <property type="match status" value="1"/>
</dbReference>
<dbReference type="PANTHER" id="PTHR45676">
    <property type="entry name" value="RING-H2 FINGER PROTEIN ATL51-RELATED"/>
    <property type="match status" value="1"/>
</dbReference>
<dbReference type="Proteomes" id="UP000002051">
    <property type="component" value="Chromosome 3"/>
</dbReference>
<dbReference type="InterPro" id="IPR001841">
    <property type="entry name" value="Znf_RING"/>
</dbReference>
<evidence type="ECO:0000313" key="4">
    <source>
        <dbReference type="EnsemblPlants" id="AES72159"/>
    </source>
</evidence>
<feature type="domain" description="RING-type" evidence="2">
    <location>
        <begin position="51"/>
        <end position="88"/>
    </location>
</feature>
<dbReference type="EnsemblPlants" id="AES72159">
    <property type="protein sequence ID" value="AES72159"/>
    <property type="gene ID" value="MTR_3g086680"/>
</dbReference>
<dbReference type="EMBL" id="CM001219">
    <property type="protein sequence ID" value="AES72159.1"/>
    <property type="molecule type" value="Genomic_DNA"/>
</dbReference>
<dbReference type="PANTHER" id="PTHR45676:SF159">
    <property type="entry name" value="RING-H2 FINGER PROTEIN ATL51"/>
    <property type="match status" value="1"/>
</dbReference>
<dbReference type="Pfam" id="PF17123">
    <property type="entry name" value="zf-RING_11"/>
    <property type="match status" value="1"/>
</dbReference>
<evidence type="ECO:0000256" key="1">
    <source>
        <dbReference type="PROSITE-ProRule" id="PRU00175"/>
    </source>
</evidence>
<reference evidence="3 5" key="2">
    <citation type="journal article" date="2014" name="BMC Genomics">
        <title>An improved genome release (version Mt4.0) for the model legume Medicago truncatula.</title>
        <authorList>
            <person name="Tang H."/>
            <person name="Krishnakumar V."/>
            <person name="Bidwell S."/>
            <person name="Rosen B."/>
            <person name="Chan A."/>
            <person name="Zhou S."/>
            <person name="Gentzbittel L."/>
            <person name="Childs K.L."/>
            <person name="Yandell M."/>
            <person name="Gundlach H."/>
            <person name="Mayer K.F."/>
            <person name="Schwartz D.C."/>
            <person name="Town C.D."/>
        </authorList>
    </citation>
    <scope>GENOME REANNOTATION</scope>
    <source>
        <strain evidence="4 5">cv. Jemalong A17</strain>
    </source>
</reference>
<reference evidence="4" key="3">
    <citation type="submission" date="2015-04" db="UniProtKB">
        <authorList>
            <consortium name="EnsemblPlants"/>
        </authorList>
    </citation>
    <scope>IDENTIFICATION</scope>
    <source>
        <strain evidence="4">cv. Jemalong A17</strain>
    </source>
</reference>
<organism evidence="3 5">
    <name type="scientific">Medicago truncatula</name>
    <name type="common">Barrel medic</name>
    <name type="synonym">Medicago tribuloides</name>
    <dbReference type="NCBI Taxonomy" id="3880"/>
    <lineage>
        <taxon>Eukaryota</taxon>
        <taxon>Viridiplantae</taxon>
        <taxon>Streptophyta</taxon>
        <taxon>Embryophyta</taxon>
        <taxon>Tracheophyta</taxon>
        <taxon>Spermatophyta</taxon>
        <taxon>Magnoliopsida</taxon>
        <taxon>eudicotyledons</taxon>
        <taxon>Gunneridae</taxon>
        <taxon>Pentapetalae</taxon>
        <taxon>rosids</taxon>
        <taxon>fabids</taxon>
        <taxon>Fabales</taxon>
        <taxon>Fabaceae</taxon>
        <taxon>Papilionoideae</taxon>
        <taxon>50 kb inversion clade</taxon>
        <taxon>NPAAA clade</taxon>
        <taxon>Hologalegina</taxon>
        <taxon>IRL clade</taxon>
        <taxon>Trifolieae</taxon>
        <taxon>Medicago</taxon>
    </lineage>
</organism>
<evidence type="ECO:0000259" key="2">
    <source>
        <dbReference type="PROSITE" id="PS50089"/>
    </source>
</evidence>
<dbReference type="HOGENOM" id="CLU_2162152_0_0_1"/>
<dbReference type="PaxDb" id="3880-AES72159"/>
<keyword evidence="1" id="KW-0863">Zinc-finger</keyword>
<dbReference type="eggNOG" id="KOG0800">
    <property type="taxonomic scope" value="Eukaryota"/>
</dbReference>
<proteinExistence type="predicted"/>
<accession>G7J366</accession>
<dbReference type="AlphaFoldDB" id="G7J366"/>
<name>G7J366_MEDTR</name>
<evidence type="ECO:0000313" key="5">
    <source>
        <dbReference type="Proteomes" id="UP000002051"/>
    </source>
</evidence>
<keyword evidence="1" id="KW-0862">Zinc</keyword>
<keyword evidence="1" id="KW-0479">Metal-binding</keyword>
<dbReference type="InterPro" id="IPR013083">
    <property type="entry name" value="Znf_RING/FYVE/PHD"/>
</dbReference>
<keyword evidence="5" id="KW-1185">Reference proteome</keyword>
<protein>
    <submittedName>
        <fullName evidence="3">RING finger protein</fullName>
    </submittedName>
</protein>
<dbReference type="PROSITE" id="PS50089">
    <property type="entry name" value="ZF_RING_2"/>
    <property type="match status" value="1"/>
</dbReference>
<dbReference type="GO" id="GO:0008270">
    <property type="term" value="F:zinc ion binding"/>
    <property type="evidence" value="ECO:0007669"/>
    <property type="project" value="UniProtKB-KW"/>
</dbReference>
<gene>
    <name evidence="3" type="ordered locus">MTR_3g086680</name>
</gene>
<evidence type="ECO:0000313" key="3">
    <source>
        <dbReference type="EMBL" id="AES72159.1"/>
    </source>
</evidence>
<reference evidence="3 5" key="1">
    <citation type="journal article" date="2011" name="Nature">
        <title>The Medicago genome provides insight into the evolution of rhizobial symbioses.</title>
        <authorList>
            <person name="Young N.D."/>
            <person name="Debelle F."/>
            <person name="Oldroyd G.E."/>
            <person name="Geurts R."/>
            <person name="Cannon S.B."/>
            <person name="Udvardi M.K."/>
            <person name="Benedito V.A."/>
            <person name="Mayer K.F."/>
            <person name="Gouzy J."/>
            <person name="Schoof H."/>
            <person name="Van de Peer Y."/>
            <person name="Proost S."/>
            <person name="Cook D.R."/>
            <person name="Meyers B.C."/>
            <person name="Spannagl M."/>
            <person name="Cheung F."/>
            <person name="De Mita S."/>
            <person name="Krishnakumar V."/>
            <person name="Gundlach H."/>
            <person name="Zhou S."/>
            <person name="Mudge J."/>
            <person name="Bharti A.K."/>
            <person name="Murray J.D."/>
            <person name="Naoumkina M.A."/>
            <person name="Rosen B."/>
            <person name="Silverstein K.A."/>
            <person name="Tang H."/>
            <person name="Rombauts S."/>
            <person name="Zhao P.X."/>
            <person name="Zhou P."/>
            <person name="Barbe V."/>
            <person name="Bardou P."/>
            <person name="Bechner M."/>
            <person name="Bellec A."/>
            <person name="Berger A."/>
            <person name="Berges H."/>
            <person name="Bidwell S."/>
            <person name="Bisseling T."/>
            <person name="Choisne N."/>
            <person name="Couloux A."/>
            <person name="Denny R."/>
            <person name="Deshpande S."/>
            <person name="Dai X."/>
            <person name="Doyle J.J."/>
            <person name="Dudez A.M."/>
            <person name="Farmer A.D."/>
            <person name="Fouteau S."/>
            <person name="Franken C."/>
            <person name="Gibelin C."/>
            <person name="Gish J."/>
            <person name="Goldstein S."/>
            <person name="Gonzalez A.J."/>
            <person name="Green P.J."/>
            <person name="Hallab A."/>
            <person name="Hartog M."/>
            <person name="Hua A."/>
            <person name="Humphray S.J."/>
            <person name="Jeong D.H."/>
            <person name="Jing Y."/>
            <person name="Jocker A."/>
            <person name="Kenton S.M."/>
            <person name="Kim D.J."/>
            <person name="Klee K."/>
            <person name="Lai H."/>
            <person name="Lang C."/>
            <person name="Lin S."/>
            <person name="Macmil S.L."/>
            <person name="Magdelenat G."/>
            <person name="Matthews L."/>
            <person name="McCorrison J."/>
            <person name="Monaghan E.L."/>
            <person name="Mun J.H."/>
            <person name="Najar F.Z."/>
            <person name="Nicholson C."/>
            <person name="Noirot C."/>
            <person name="O'Bleness M."/>
            <person name="Paule C.R."/>
            <person name="Poulain J."/>
            <person name="Prion F."/>
            <person name="Qin B."/>
            <person name="Qu C."/>
            <person name="Retzel E.F."/>
            <person name="Riddle C."/>
            <person name="Sallet E."/>
            <person name="Samain S."/>
            <person name="Samson N."/>
            <person name="Sanders I."/>
            <person name="Saurat O."/>
            <person name="Scarpelli C."/>
            <person name="Schiex T."/>
            <person name="Segurens B."/>
            <person name="Severin A.J."/>
            <person name="Sherrier D.J."/>
            <person name="Shi R."/>
            <person name="Sims S."/>
            <person name="Singer S.R."/>
            <person name="Sinharoy S."/>
            <person name="Sterck L."/>
            <person name="Viollet A."/>
            <person name="Wang B.B."/>
            <person name="Wang K."/>
            <person name="Wang M."/>
            <person name="Wang X."/>
            <person name="Warfsmann J."/>
            <person name="Weissenbach J."/>
            <person name="White D.D."/>
            <person name="White J.D."/>
            <person name="Wiley G.B."/>
            <person name="Wincker P."/>
            <person name="Xing Y."/>
            <person name="Yang L."/>
            <person name="Yao Z."/>
            <person name="Ying F."/>
            <person name="Zhai J."/>
            <person name="Zhou L."/>
            <person name="Zuber A."/>
            <person name="Denarie J."/>
            <person name="Dixon R.A."/>
            <person name="May G.D."/>
            <person name="Schwartz D.C."/>
            <person name="Rogers J."/>
            <person name="Quetier F."/>
            <person name="Town C.D."/>
            <person name="Roe B.A."/>
        </authorList>
    </citation>
    <scope>NUCLEOTIDE SEQUENCE [LARGE SCALE GENOMIC DNA]</scope>
    <source>
        <strain evidence="3">A17</strain>
        <strain evidence="4 5">cv. Jemalong A17</strain>
    </source>
</reference>